<dbReference type="Gene3D" id="3.40.50.150">
    <property type="entry name" value="Vaccinia Virus protein VP39"/>
    <property type="match status" value="1"/>
</dbReference>
<protein>
    <submittedName>
        <fullName evidence="1">Uncharacterized protein</fullName>
    </submittedName>
</protein>
<accession>A0A917FIC4</accession>
<name>A0A917FIC4_9HYPH</name>
<dbReference type="SUPFAM" id="SSF53335">
    <property type="entry name" value="S-adenosyl-L-methionine-dependent methyltransferases"/>
    <property type="match status" value="1"/>
</dbReference>
<dbReference type="AlphaFoldDB" id="A0A917FIC4"/>
<evidence type="ECO:0000313" key="1">
    <source>
        <dbReference type="EMBL" id="GGF80146.1"/>
    </source>
</evidence>
<gene>
    <name evidence="1" type="ORF">GCM10007301_45340</name>
</gene>
<dbReference type="EMBL" id="BMCT01000008">
    <property type="protein sequence ID" value="GGF80146.1"/>
    <property type="molecule type" value="Genomic_DNA"/>
</dbReference>
<evidence type="ECO:0000313" key="2">
    <source>
        <dbReference type="Proteomes" id="UP000606044"/>
    </source>
</evidence>
<reference evidence="1" key="1">
    <citation type="journal article" date="2014" name="Int. J. Syst. Evol. Microbiol.">
        <title>Complete genome sequence of Corynebacterium casei LMG S-19264T (=DSM 44701T), isolated from a smear-ripened cheese.</title>
        <authorList>
            <consortium name="US DOE Joint Genome Institute (JGI-PGF)"/>
            <person name="Walter F."/>
            <person name="Albersmeier A."/>
            <person name="Kalinowski J."/>
            <person name="Ruckert C."/>
        </authorList>
    </citation>
    <scope>NUCLEOTIDE SEQUENCE</scope>
    <source>
        <strain evidence="1">CCM 7897</strain>
    </source>
</reference>
<organism evidence="1 2">
    <name type="scientific">Azorhizobium oxalatiphilum</name>
    <dbReference type="NCBI Taxonomy" id="980631"/>
    <lineage>
        <taxon>Bacteria</taxon>
        <taxon>Pseudomonadati</taxon>
        <taxon>Pseudomonadota</taxon>
        <taxon>Alphaproteobacteria</taxon>
        <taxon>Hyphomicrobiales</taxon>
        <taxon>Xanthobacteraceae</taxon>
        <taxon>Azorhizobium</taxon>
    </lineage>
</organism>
<proteinExistence type="predicted"/>
<comment type="caution">
    <text evidence="1">The sequence shown here is derived from an EMBL/GenBank/DDBJ whole genome shotgun (WGS) entry which is preliminary data.</text>
</comment>
<sequence length="315" mass="34923">MTDFAGQPLTQENLDSLFEALKPRILDFIVQQKPWLTNIFIPSPDIYRVKSDAGFMEHSTCSSRDFFHRTFSEICKQIHVDERFHRKIWEWVFITHHLVASGAVQPGKKGLVFGVGQETLPAAFAALGASVTATDAPLAIAQGAGWTSSGEFAQGLAAMPNCALSRPEFERLVEWRECDMNAIADEFIDYDFCWSSCCLEHLGGLRAGMDFIINSVEKTLKIGGIAVHTTEFNLSSNVDTLESGPTVLYRLRDIEDLIRELEDRGHTVEPFRVAPDSLVIDGYVDTPPYLSSPHLKIKLGAFASTSAGLVIRRGV</sequence>
<reference evidence="1" key="2">
    <citation type="submission" date="2020-09" db="EMBL/GenBank/DDBJ databases">
        <authorList>
            <person name="Sun Q."/>
            <person name="Sedlacek I."/>
        </authorList>
    </citation>
    <scope>NUCLEOTIDE SEQUENCE</scope>
    <source>
        <strain evidence="1">CCM 7897</strain>
    </source>
</reference>
<dbReference type="InterPro" id="IPR029063">
    <property type="entry name" value="SAM-dependent_MTases_sf"/>
</dbReference>
<keyword evidence="2" id="KW-1185">Reference proteome</keyword>
<dbReference type="RefSeq" id="WP_244644611.1">
    <property type="nucleotide sequence ID" value="NZ_BMCT01000008.1"/>
</dbReference>
<dbReference type="Proteomes" id="UP000606044">
    <property type="component" value="Unassembled WGS sequence"/>
</dbReference>